<sequence>MCTHMHLRENLNKESRLNKERSPMACLLIRTALLLSCRHV</sequence>
<name>A0A0E9PY29_ANGAN</name>
<proteinExistence type="predicted"/>
<reference evidence="1" key="2">
    <citation type="journal article" date="2015" name="Fish Shellfish Immunol.">
        <title>Early steps in the European eel (Anguilla anguilla)-Vibrio vulnificus interaction in the gills: Role of the RtxA13 toxin.</title>
        <authorList>
            <person name="Callol A."/>
            <person name="Pajuelo D."/>
            <person name="Ebbesson L."/>
            <person name="Teles M."/>
            <person name="MacKenzie S."/>
            <person name="Amaro C."/>
        </authorList>
    </citation>
    <scope>NUCLEOTIDE SEQUENCE</scope>
</reference>
<reference evidence="1" key="1">
    <citation type="submission" date="2014-11" db="EMBL/GenBank/DDBJ databases">
        <authorList>
            <person name="Amaro Gonzalez C."/>
        </authorList>
    </citation>
    <scope>NUCLEOTIDE SEQUENCE</scope>
</reference>
<accession>A0A0E9PY29</accession>
<dbReference type="AlphaFoldDB" id="A0A0E9PY29"/>
<protein>
    <submittedName>
        <fullName evidence="1">Uncharacterized protein</fullName>
    </submittedName>
</protein>
<organism evidence="1">
    <name type="scientific">Anguilla anguilla</name>
    <name type="common">European freshwater eel</name>
    <name type="synonym">Muraena anguilla</name>
    <dbReference type="NCBI Taxonomy" id="7936"/>
    <lineage>
        <taxon>Eukaryota</taxon>
        <taxon>Metazoa</taxon>
        <taxon>Chordata</taxon>
        <taxon>Craniata</taxon>
        <taxon>Vertebrata</taxon>
        <taxon>Euteleostomi</taxon>
        <taxon>Actinopterygii</taxon>
        <taxon>Neopterygii</taxon>
        <taxon>Teleostei</taxon>
        <taxon>Anguilliformes</taxon>
        <taxon>Anguillidae</taxon>
        <taxon>Anguilla</taxon>
    </lineage>
</organism>
<evidence type="ECO:0000313" key="1">
    <source>
        <dbReference type="EMBL" id="JAH08985.1"/>
    </source>
</evidence>
<dbReference type="EMBL" id="GBXM01099592">
    <property type="protein sequence ID" value="JAH08985.1"/>
    <property type="molecule type" value="Transcribed_RNA"/>
</dbReference>